<dbReference type="SMART" id="SM01320">
    <property type="entry name" value="TRP_N"/>
    <property type="match status" value="1"/>
</dbReference>
<evidence type="ECO:0000256" key="8">
    <source>
        <dbReference type="SAM" id="Phobius"/>
    </source>
</evidence>
<feature type="signal peptide" evidence="9">
    <location>
        <begin position="1"/>
        <end position="23"/>
    </location>
</feature>
<evidence type="ECO:0000256" key="9">
    <source>
        <dbReference type="SAM" id="SignalP"/>
    </source>
</evidence>
<organism evidence="11 12">
    <name type="scientific">Emydomyces testavorans</name>
    <dbReference type="NCBI Taxonomy" id="2070801"/>
    <lineage>
        <taxon>Eukaryota</taxon>
        <taxon>Fungi</taxon>
        <taxon>Dikarya</taxon>
        <taxon>Ascomycota</taxon>
        <taxon>Pezizomycotina</taxon>
        <taxon>Eurotiomycetes</taxon>
        <taxon>Eurotiomycetidae</taxon>
        <taxon>Onygenales</taxon>
        <taxon>Nannizziopsiaceae</taxon>
        <taxon>Emydomyces</taxon>
    </lineage>
</organism>
<evidence type="ECO:0000256" key="5">
    <source>
        <dbReference type="ARBA" id="ARBA00022989"/>
    </source>
</evidence>
<dbReference type="InterPro" id="IPR040241">
    <property type="entry name" value="TRP_Flc/Pkd2-like"/>
</dbReference>
<feature type="region of interest" description="Disordered" evidence="7">
    <location>
        <begin position="660"/>
        <end position="710"/>
    </location>
</feature>
<dbReference type="PANTHER" id="PTHR31145:SF5">
    <property type="entry name" value="DUF907 DOMAIN PROTEIN (AFU_ORTHOLOGUE AFUA_2G06100)"/>
    <property type="match status" value="1"/>
</dbReference>
<reference evidence="11" key="1">
    <citation type="submission" date="2023-03" db="EMBL/GenBank/DDBJ databases">
        <title>Emydomyces testavorans Genome Sequence.</title>
        <authorList>
            <person name="Hoyer L."/>
        </authorList>
    </citation>
    <scope>NUCLEOTIDE SEQUENCE</scope>
    <source>
        <strain evidence="11">16-2883</strain>
    </source>
</reference>
<protein>
    <recommendedName>
        <fullName evidence="10">ML-like domain-containing protein</fullName>
    </recommendedName>
</protein>
<gene>
    <name evidence="11" type="ORF">PRK78_003419</name>
</gene>
<evidence type="ECO:0000256" key="1">
    <source>
        <dbReference type="ARBA" id="ARBA00004141"/>
    </source>
</evidence>
<evidence type="ECO:0000259" key="10">
    <source>
        <dbReference type="SMART" id="SM01320"/>
    </source>
</evidence>
<dbReference type="PANTHER" id="PTHR31145">
    <property type="entry name" value="INTEGRAL MEMBRANE PROTEIN (AFU_ORTHOLOGUE AFUA_7G01610)"/>
    <property type="match status" value="1"/>
</dbReference>
<feature type="transmembrane region" description="Helical" evidence="8">
    <location>
        <begin position="510"/>
        <end position="529"/>
    </location>
</feature>
<feature type="compositionally biased region" description="Basic and acidic residues" evidence="7">
    <location>
        <begin position="671"/>
        <end position="685"/>
    </location>
</feature>
<dbReference type="GO" id="GO:0055085">
    <property type="term" value="P:transmembrane transport"/>
    <property type="evidence" value="ECO:0007669"/>
    <property type="project" value="TreeGrafter"/>
</dbReference>
<dbReference type="GO" id="GO:0016020">
    <property type="term" value="C:membrane"/>
    <property type="evidence" value="ECO:0007669"/>
    <property type="project" value="UniProtKB-SubCell"/>
</dbReference>
<dbReference type="Pfam" id="PF14558">
    <property type="entry name" value="TRP_N"/>
    <property type="match status" value="1"/>
</dbReference>
<evidence type="ECO:0000256" key="2">
    <source>
        <dbReference type="ARBA" id="ARBA00010642"/>
    </source>
</evidence>
<evidence type="ECO:0000256" key="3">
    <source>
        <dbReference type="ARBA" id="ARBA00022692"/>
    </source>
</evidence>
<feature type="domain" description="ML-like" evidence="10">
    <location>
        <begin position="25"/>
        <end position="165"/>
    </location>
</feature>
<feature type="transmembrane region" description="Helical" evidence="8">
    <location>
        <begin position="484"/>
        <end position="504"/>
    </location>
</feature>
<dbReference type="EMBL" id="CP120628">
    <property type="protein sequence ID" value="WEW57952.1"/>
    <property type="molecule type" value="Genomic_DNA"/>
</dbReference>
<feature type="transmembrane region" description="Helical" evidence="8">
    <location>
        <begin position="344"/>
        <end position="369"/>
    </location>
</feature>
<comment type="similarity">
    <text evidence="2">Belongs to the transient receptor potential (TRP) ion channel family.</text>
</comment>
<keyword evidence="4 9" id="KW-0732">Signal</keyword>
<evidence type="ECO:0000256" key="4">
    <source>
        <dbReference type="ARBA" id="ARBA00022729"/>
    </source>
</evidence>
<dbReference type="Proteomes" id="UP001219355">
    <property type="component" value="Chromosome 2"/>
</dbReference>
<feature type="chain" id="PRO_5042288397" description="ML-like domain-containing protein" evidence="9">
    <location>
        <begin position="24"/>
        <end position="710"/>
    </location>
</feature>
<evidence type="ECO:0000313" key="12">
    <source>
        <dbReference type="Proteomes" id="UP001219355"/>
    </source>
</evidence>
<proteinExistence type="inferred from homology"/>
<dbReference type="Pfam" id="PF06011">
    <property type="entry name" value="TRP"/>
    <property type="match status" value="1"/>
</dbReference>
<name>A0AAF0DI31_9EURO</name>
<sequence length="710" mass="77928">MALGRCLASFSLVWVVLCSFASAGDVLKNNGFVTCLDNSDIKVDRLNLSFDRSTKMITFDVAGSSAKEQKVMASLVVNAYGQRFTQSFDPCDQKTKVEQLCPVPAGSFAAKGEQTIPSDFVDKIPSIAFAVPDLEAQATLELKSTDGSQSLACIQSVVGNGKTLEAPAVSYVAVGIAGAALALTGLSAAFAGGTPGAATSGPTFGDVVGWFQSMATNGMLSVSYPPVYRSFTKNFAFSTGLVPWNQMQSAIDDFRNRTGGNLTHSNVEFLRNATLVYGDSIDPKEKGKRGLESIYNILPLAMRDVKVNTNATSSDDKSQGGINHVVKGFKAYAEQLMIPEANTFMTVLLVFAIVVAAIAVGILLFKLILELWSLWGNFPKKLTNFRKHYWGLLARTITNLILLLYGIWTLYCIFQFTHGDSWAAKILAGVTLAIFTCVLGFFTFRIWSLAQRYKKMDGDASALYEDKETWRKYSLFYDNYKKGYWWIFVPYIGYMFAKGCILAAGDGHGFIQSGAQLVVEALMLVLLLWARPYETKSGQWINISIQVVRVLSVACIILFVEKLGIGQTAKTVTGVALVAVQSALTGILAVLIAINAIIILVRKNPHVRRRKENEKYDRDLDNLTPLDARNSLLMNSRMDLHNQQDPEVGKLNVVGRYEPYRDMPAGKSRHQSSESTDRLVSHTEYGRTSPNNDGSGHGAYSDYSRVGRAY</sequence>
<feature type="transmembrane region" description="Helical" evidence="8">
    <location>
        <begin position="390"/>
        <end position="416"/>
    </location>
</feature>
<dbReference type="InterPro" id="IPR032800">
    <property type="entry name" value="TRP_N"/>
</dbReference>
<feature type="transmembrane region" description="Helical" evidence="8">
    <location>
        <begin position="422"/>
        <end position="447"/>
    </location>
</feature>
<keyword evidence="5 8" id="KW-1133">Transmembrane helix</keyword>
<dbReference type="GO" id="GO:0009272">
    <property type="term" value="P:fungal-type cell wall biogenesis"/>
    <property type="evidence" value="ECO:0007669"/>
    <property type="project" value="TreeGrafter"/>
</dbReference>
<evidence type="ECO:0000256" key="6">
    <source>
        <dbReference type="ARBA" id="ARBA00023136"/>
    </source>
</evidence>
<evidence type="ECO:0000313" key="11">
    <source>
        <dbReference type="EMBL" id="WEW57952.1"/>
    </source>
</evidence>
<dbReference type="InterPro" id="IPR010308">
    <property type="entry name" value="TRP_C"/>
</dbReference>
<evidence type="ECO:0000256" key="7">
    <source>
        <dbReference type="SAM" id="MobiDB-lite"/>
    </source>
</evidence>
<comment type="subcellular location">
    <subcellularLocation>
        <location evidence="1">Membrane</location>
        <topology evidence="1">Multi-pass membrane protein</topology>
    </subcellularLocation>
</comment>
<keyword evidence="6 8" id="KW-0472">Membrane</keyword>
<accession>A0AAF0DI31</accession>
<keyword evidence="3 8" id="KW-0812">Transmembrane</keyword>
<dbReference type="AlphaFoldDB" id="A0AAF0DI31"/>
<feature type="transmembrane region" description="Helical" evidence="8">
    <location>
        <begin position="572"/>
        <end position="601"/>
    </location>
</feature>
<keyword evidence="12" id="KW-1185">Reference proteome</keyword>